<dbReference type="RefSeq" id="WP_212819174.1">
    <property type="nucleotide sequence ID" value="NZ_AP023415.1"/>
</dbReference>
<dbReference type="PANTHER" id="PTHR34297">
    <property type="entry name" value="HYPOTHETICAL CYTOSOLIC PROTEIN-RELATED"/>
    <property type="match status" value="1"/>
</dbReference>
<sequence length="119" mass="12619">MAENKEYITQQENTGSILISEDVVASIATAAALETEGVSAMLSAAGGDLKPSRKMSAKGVVIEPEDDGLRITLYVMIRYGYVLAEVAGKVQKTVLAALQDMTGFTIRSVNVMIGGICFD</sequence>
<comment type="similarity">
    <text evidence="1">Belongs to the asp23 family.</text>
</comment>
<dbReference type="PANTHER" id="PTHR34297:SF2">
    <property type="entry name" value="ASP23_GLS24 FAMILY ENVELOPE STRESS RESPONSE PROTEIN"/>
    <property type="match status" value="1"/>
</dbReference>
<keyword evidence="3" id="KW-1185">Reference proteome</keyword>
<dbReference type="AlphaFoldDB" id="A0A810PWE3"/>
<evidence type="ECO:0000313" key="3">
    <source>
        <dbReference type="Proteomes" id="UP000681343"/>
    </source>
</evidence>
<gene>
    <name evidence="2" type="ORF">MM35RIKEN_05990</name>
</gene>
<dbReference type="Proteomes" id="UP000681343">
    <property type="component" value="Chromosome"/>
</dbReference>
<reference evidence="2" key="1">
    <citation type="submission" date="2020-09" db="EMBL/GenBank/DDBJ databases">
        <title>New species isolated from human feces.</title>
        <authorList>
            <person name="Kitahara M."/>
            <person name="Shigeno Y."/>
            <person name="Shime M."/>
            <person name="Matsumoto Y."/>
            <person name="Nakamura S."/>
            <person name="Motooka D."/>
            <person name="Fukuoka S."/>
            <person name="Nishikawa H."/>
            <person name="Benno Y."/>
        </authorList>
    </citation>
    <scope>NUCLEOTIDE SEQUENCE</scope>
    <source>
        <strain evidence="2">MM35</strain>
    </source>
</reference>
<accession>A0A810PWE3</accession>
<evidence type="ECO:0008006" key="4">
    <source>
        <dbReference type="Google" id="ProtNLM"/>
    </source>
</evidence>
<dbReference type="KEGG" id="vfa:MM35RIKEN_05990"/>
<organism evidence="2 3">
    <name type="scientific">Vescimonas fastidiosa</name>
    <dbReference type="NCBI Taxonomy" id="2714353"/>
    <lineage>
        <taxon>Bacteria</taxon>
        <taxon>Bacillati</taxon>
        <taxon>Bacillota</taxon>
        <taxon>Clostridia</taxon>
        <taxon>Eubacteriales</taxon>
        <taxon>Oscillospiraceae</taxon>
        <taxon>Vescimonas</taxon>
    </lineage>
</organism>
<evidence type="ECO:0000256" key="1">
    <source>
        <dbReference type="ARBA" id="ARBA00005721"/>
    </source>
</evidence>
<dbReference type="EMBL" id="AP023415">
    <property type="protein sequence ID" value="BCK78407.1"/>
    <property type="molecule type" value="Genomic_DNA"/>
</dbReference>
<name>A0A810PWE3_9FIRM</name>
<evidence type="ECO:0000313" key="2">
    <source>
        <dbReference type="EMBL" id="BCK78407.1"/>
    </source>
</evidence>
<dbReference type="Pfam" id="PF03780">
    <property type="entry name" value="Asp23"/>
    <property type="match status" value="1"/>
</dbReference>
<protein>
    <recommendedName>
        <fullName evidence="4">Asp23/Gls24 family envelope stress response protein</fullName>
    </recommendedName>
</protein>
<dbReference type="InterPro" id="IPR005531">
    <property type="entry name" value="Asp23"/>
</dbReference>
<proteinExistence type="inferred from homology"/>